<reference evidence="3" key="1">
    <citation type="submission" date="2022-12" db="EMBL/GenBank/DDBJ databases">
        <authorList>
            <person name="Petersen C."/>
        </authorList>
    </citation>
    <scope>NUCLEOTIDE SEQUENCE</scope>
    <source>
        <strain evidence="3">IBT 35673</strain>
    </source>
</reference>
<name>A0A9W9QI99_PENBR</name>
<dbReference type="SMART" id="SM00694">
    <property type="entry name" value="DysFC"/>
    <property type="match status" value="1"/>
</dbReference>
<organism evidence="3 4">
    <name type="scientific">Penicillium brevicompactum</name>
    <dbReference type="NCBI Taxonomy" id="5074"/>
    <lineage>
        <taxon>Eukaryota</taxon>
        <taxon>Fungi</taxon>
        <taxon>Dikarya</taxon>
        <taxon>Ascomycota</taxon>
        <taxon>Pezizomycotina</taxon>
        <taxon>Eurotiomycetes</taxon>
        <taxon>Eurotiomycetidae</taxon>
        <taxon>Eurotiales</taxon>
        <taxon>Aspergillaceae</taxon>
        <taxon>Penicillium</taxon>
    </lineage>
</organism>
<evidence type="ECO:0000313" key="4">
    <source>
        <dbReference type="Proteomes" id="UP001147695"/>
    </source>
</evidence>
<feature type="domain" description="Peroxin/Ferlin" evidence="2">
    <location>
        <begin position="207"/>
        <end position="242"/>
    </location>
</feature>
<dbReference type="GO" id="GO:0016020">
    <property type="term" value="C:membrane"/>
    <property type="evidence" value="ECO:0007669"/>
    <property type="project" value="InterPro"/>
</dbReference>
<proteinExistence type="predicted"/>
<feature type="compositionally biased region" description="Basic and acidic residues" evidence="1">
    <location>
        <begin position="578"/>
        <end position="598"/>
    </location>
</feature>
<reference evidence="3" key="2">
    <citation type="journal article" date="2023" name="IMA Fungus">
        <title>Comparative genomic study of the Penicillium genus elucidates a diverse pangenome and 15 lateral gene transfer events.</title>
        <authorList>
            <person name="Petersen C."/>
            <person name="Sorensen T."/>
            <person name="Nielsen M.R."/>
            <person name="Sondergaard T.E."/>
            <person name="Sorensen J.L."/>
            <person name="Fitzpatrick D.A."/>
            <person name="Frisvad J.C."/>
            <person name="Nielsen K.L."/>
        </authorList>
    </citation>
    <scope>NUCLEOTIDE SEQUENCE</scope>
    <source>
        <strain evidence="3">IBT 35673</strain>
    </source>
</reference>
<gene>
    <name evidence="3" type="ORF">N7452_005174</name>
</gene>
<dbReference type="InterPro" id="IPR011990">
    <property type="entry name" value="TPR-like_helical_dom_sf"/>
</dbReference>
<dbReference type="PANTHER" id="PTHR23250">
    <property type="entry name" value="DYSFERLIN-RELATED"/>
    <property type="match status" value="1"/>
</dbReference>
<dbReference type="AlphaFoldDB" id="A0A9W9QI99"/>
<dbReference type="InterPro" id="IPR006614">
    <property type="entry name" value="Peroxin/Ferlin"/>
</dbReference>
<feature type="region of interest" description="Disordered" evidence="1">
    <location>
        <begin position="535"/>
        <end position="602"/>
    </location>
</feature>
<dbReference type="EMBL" id="JAPZBQ010000003">
    <property type="protein sequence ID" value="KAJ5338446.1"/>
    <property type="molecule type" value="Genomic_DNA"/>
</dbReference>
<dbReference type="InterPro" id="IPR051513">
    <property type="entry name" value="Tectonin_beta-prop"/>
</dbReference>
<feature type="compositionally biased region" description="Polar residues" evidence="1">
    <location>
        <begin position="562"/>
        <end position="577"/>
    </location>
</feature>
<evidence type="ECO:0000313" key="3">
    <source>
        <dbReference type="EMBL" id="KAJ5338446.1"/>
    </source>
</evidence>
<feature type="region of interest" description="Disordered" evidence="1">
    <location>
        <begin position="1"/>
        <end position="108"/>
    </location>
</feature>
<dbReference type="Gene3D" id="1.25.40.10">
    <property type="entry name" value="Tetratricopeptide repeat domain"/>
    <property type="match status" value="1"/>
</dbReference>
<accession>A0A9W9QI99</accession>
<comment type="caution">
    <text evidence="3">The sequence shown here is derived from an EMBL/GenBank/DDBJ whole genome shotgun (WGS) entry which is preliminary data.</text>
</comment>
<protein>
    <recommendedName>
        <fullName evidence="2">Peroxin/Ferlin domain-containing protein</fullName>
    </recommendedName>
</protein>
<dbReference type="Proteomes" id="UP001147695">
    <property type="component" value="Unassembled WGS sequence"/>
</dbReference>
<dbReference type="PANTHER" id="PTHR23250:SF1">
    <property type="entry name" value="TECTONIN BETA-PROPELLER REPEAT-CONTAINING PROTEIN 1"/>
    <property type="match status" value="1"/>
</dbReference>
<feature type="compositionally biased region" description="Polar residues" evidence="1">
    <location>
        <begin position="70"/>
        <end position="90"/>
    </location>
</feature>
<evidence type="ECO:0000259" key="2">
    <source>
        <dbReference type="SMART" id="SM00694"/>
    </source>
</evidence>
<feature type="compositionally biased region" description="Polar residues" evidence="1">
    <location>
        <begin position="1"/>
        <end position="49"/>
    </location>
</feature>
<evidence type="ECO:0000256" key="1">
    <source>
        <dbReference type="SAM" id="MobiDB-lite"/>
    </source>
</evidence>
<sequence length="1278" mass="145660">MDNTPSLSLVDNTVPQQPTGEGTPRRTSTLDRQASLTKHLSRASVQSQLTKRKYAKWQPERLGIAPDTGDSLSRESSQVRGGSISASSTGEGSGGRDTDTAEFNPSRIQSIVTTDTGLNGAELNTRSDGKPRSEMDILYENQRGSFLFGVPRYSHSSLLNFDPAAWMTQDRRASAVNITNAQLPDPSWEWAWKAWYVDMSGDTDEQGWQYSFSFSSSSWHGTQPWFHSFVRRRRWVRLRTKVPDRRLRGRSDFEKAHMLNGDYFTIHTPRARSREQSIAGLSRVESGFLNRASMTVDEEPHIDEIGDIPSLLHALRLASIDRERIDALKKFVEEGGDELYYLTDKIPDIMPTFLFQTSRWQFVTYLYGVIRELSKTPTASDKDADAVQRKKDNLARAAEACKRHITGPDVFKDDHGESATELLDLTPVAKRDTLLSKRPVLEERAPSMRRIFKGIPKAAEIDREDTVATGSHEPLLFLYPRWVAPALRQRRPFTLTSIELPATTCRASRTPFRPVIPAGPSFARHSCRWISDIPKKTTDLTPKPPPHNVPGESPKENDGKTSDFNGSKRSGGNQLATKSEDDALQRQPEGHPAPKVDKGQGTCLVMNRPNSADYSKLSPTARKTREYSIRDQQKIFRREYVKKHYRKQGKTYLDNGWIRTMKMLDQLLEKSKRNKTKKNPLKEKELLVSEETLATFVGVNQYTFQENIWFIAINNGCRVRVLPVERNKGFLRRILLSGTSRAIELTETTFASAKSARDQSDPLAEYSRLAAPICSSQEALARSGLPKPLIQGSWYFQHEDGMKTMTLDQLTASRPEIKSWKDFVELVEDIVHSRPPNSHEYSLNYSPKPKGAKRTNLTHGKRVKTALQRLFASEIHYHYLSSAALHMALDWLCQHEENALAQAICARHRHITTVETYNMLLKFAVKRQDLREFHSLLAQMGRHDINPNPQTWIILLSALVKPKEKAELIARMVQHNYLSDKAIIRDALHQTIQDSLLVHLDAGNDIDSFFELMARTYGADEASAALTGQIFEALARLRDHDSIDRLMQICVEKSLVIDGNALSSLMIINRSRIHKAIQYFLRFEGDPALPSPTSKNRETLFLQAYMARCYNVCRVLWRYACLRGEVTYKMKQTVLTSLCRNESKRTNSELRTLWDLDAGKVMVGIDFHHETYHMPESILKELPPECRDNPLSFLNGWKGQGDGREIQLRLTNAIIHHDMGLASTYKPKHPLQIMLEAAYRIDREWHDIPRPLNWKQQNAIQVPLIPKWDRRTPPIALE</sequence>